<evidence type="ECO:0000313" key="3">
    <source>
        <dbReference type="Proteomes" id="UP000448199"/>
    </source>
</evidence>
<feature type="signal peptide" evidence="1">
    <location>
        <begin position="1"/>
        <end position="20"/>
    </location>
</feature>
<sequence>MKFRGAAARLAVLSASMTLAACTASKPGGDVSEPSQPFRADFNADGFATILSAPPAAFDPVEPAPPAPRTADQDAADAEFMRVADYQNSVMDEVQALAERLRREERGNFQTLHYDNEGELGVVFEFLRDGPATLSKYSRNPTFRGETVRWSQEELMAAADFMWETFREDRVIQGTGIRSQTVNVEIIVSEDEFRSLAKRKGVTLPEQVELVFRAAPVVPISSPPRAAVRDEAVPVAVAPHIRIFPRHDRPAGALNAINSQVKVVLNDGCFRAADRDDALVLFPFGARLFVDSANYLAFGSAETPRYARVGETLTFMGSVYEVDIPELIDPIHAACGRGKVIKVEGLESANALARQGAVDDNANALRRLQSSYGLGEAQARRAMAWLDRRQAANQQVMQEGIALPPITAAMTVDIPPRPVMDASECPAGTSLVSGLCRTPEGYLRPLPEWLAEFLEQDK</sequence>
<dbReference type="PROSITE" id="PS51257">
    <property type="entry name" value="PROKAR_LIPOPROTEIN"/>
    <property type="match status" value="1"/>
</dbReference>
<accession>A0A844XUU7</accession>
<proteinExistence type="predicted"/>
<name>A0A844XUU7_9SPHN</name>
<dbReference type="OrthoDB" id="7402425at2"/>
<dbReference type="Proteomes" id="UP000448199">
    <property type="component" value="Unassembled WGS sequence"/>
</dbReference>
<keyword evidence="1" id="KW-0732">Signal</keyword>
<reference evidence="2 3" key="1">
    <citation type="submission" date="2019-12" db="EMBL/GenBank/DDBJ databases">
        <title>Genomic-based taxomic classification of the family Erythrobacteraceae.</title>
        <authorList>
            <person name="Xu L."/>
        </authorList>
    </citation>
    <scope>NUCLEOTIDE SEQUENCE [LARGE SCALE GENOMIC DNA]</scope>
    <source>
        <strain evidence="2 3">DSM 17792</strain>
    </source>
</reference>
<comment type="caution">
    <text evidence="2">The sequence shown here is derived from an EMBL/GenBank/DDBJ whole genome shotgun (WGS) entry which is preliminary data.</text>
</comment>
<evidence type="ECO:0000313" key="2">
    <source>
        <dbReference type="EMBL" id="MXO49264.1"/>
    </source>
</evidence>
<feature type="chain" id="PRO_5032459635" evidence="1">
    <location>
        <begin position="21"/>
        <end position="458"/>
    </location>
</feature>
<organism evidence="2 3">
    <name type="scientific">Qipengyuania vulgaris</name>
    <dbReference type="NCBI Taxonomy" id="291985"/>
    <lineage>
        <taxon>Bacteria</taxon>
        <taxon>Pseudomonadati</taxon>
        <taxon>Pseudomonadota</taxon>
        <taxon>Alphaproteobacteria</taxon>
        <taxon>Sphingomonadales</taxon>
        <taxon>Erythrobacteraceae</taxon>
        <taxon>Qipengyuania</taxon>
    </lineage>
</organism>
<protein>
    <submittedName>
        <fullName evidence="2">Uncharacterized protein</fullName>
    </submittedName>
</protein>
<keyword evidence="3" id="KW-1185">Reference proteome</keyword>
<gene>
    <name evidence="2" type="ORF">GRI69_13470</name>
</gene>
<dbReference type="EMBL" id="WTYC01000008">
    <property type="protein sequence ID" value="MXO49264.1"/>
    <property type="molecule type" value="Genomic_DNA"/>
</dbReference>
<dbReference type="AlphaFoldDB" id="A0A844XUU7"/>
<dbReference type="RefSeq" id="WP_160728792.1">
    <property type="nucleotide sequence ID" value="NZ_WTYC01000008.1"/>
</dbReference>
<evidence type="ECO:0000256" key="1">
    <source>
        <dbReference type="SAM" id="SignalP"/>
    </source>
</evidence>